<name>A0A2M3ZMX2_9DIPT</name>
<feature type="transmembrane region" description="Helical" evidence="1">
    <location>
        <begin position="45"/>
        <end position="64"/>
    </location>
</feature>
<keyword evidence="2" id="KW-0732">Signal</keyword>
<keyword evidence="1" id="KW-0472">Membrane</keyword>
<reference evidence="3" key="1">
    <citation type="submission" date="2018-01" db="EMBL/GenBank/DDBJ databases">
        <title>An insight into the sialome of Amazonian anophelines.</title>
        <authorList>
            <person name="Ribeiro J.M."/>
            <person name="Scarpassa V."/>
            <person name="Calvo E."/>
        </authorList>
    </citation>
    <scope>NUCLEOTIDE SEQUENCE</scope>
    <source>
        <tissue evidence="3">Salivary glands</tissue>
    </source>
</reference>
<protein>
    <submittedName>
        <fullName evidence="3">Putative secreted peptide</fullName>
    </submittedName>
</protein>
<sequence length="129" mass="14805">MTMTWPWCLCVCVCVCVCVCASTIEVDFARSSSNSSTRKSKVSLSARLVVDSCFVHFWMAFFWLGRGATHSHLQRYYLLSTRWNWFTWFYFLFPSIDGSRSCSVPFGGTTVAAAFHQSRSHSTRLEMQI</sequence>
<organism evidence="3">
    <name type="scientific">Anopheles braziliensis</name>
    <dbReference type="NCBI Taxonomy" id="58242"/>
    <lineage>
        <taxon>Eukaryota</taxon>
        <taxon>Metazoa</taxon>
        <taxon>Ecdysozoa</taxon>
        <taxon>Arthropoda</taxon>
        <taxon>Hexapoda</taxon>
        <taxon>Insecta</taxon>
        <taxon>Pterygota</taxon>
        <taxon>Neoptera</taxon>
        <taxon>Endopterygota</taxon>
        <taxon>Diptera</taxon>
        <taxon>Nematocera</taxon>
        <taxon>Culicoidea</taxon>
        <taxon>Culicidae</taxon>
        <taxon>Anophelinae</taxon>
        <taxon>Anopheles</taxon>
    </lineage>
</organism>
<accession>A0A2M3ZMX2</accession>
<evidence type="ECO:0000313" key="3">
    <source>
        <dbReference type="EMBL" id="MBW29845.1"/>
    </source>
</evidence>
<dbReference type="AlphaFoldDB" id="A0A2M3ZMX2"/>
<proteinExistence type="predicted"/>
<dbReference type="EMBL" id="GGFM01009094">
    <property type="protein sequence ID" value="MBW29845.1"/>
    <property type="molecule type" value="Transcribed_RNA"/>
</dbReference>
<feature type="signal peptide" evidence="2">
    <location>
        <begin position="1"/>
        <end position="21"/>
    </location>
</feature>
<evidence type="ECO:0000256" key="2">
    <source>
        <dbReference type="SAM" id="SignalP"/>
    </source>
</evidence>
<keyword evidence="1" id="KW-0812">Transmembrane</keyword>
<keyword evidence="1" id="KW-1133">Transmembrane helix</keyword>
<feature type="chain" id="PRO_5014714297" evidence="2">
    <location>
        <begin position="22"/>
        <end position="129"/>
    </location>
</feature>
<evidence type="ECO:0000256" key="1">
    <source>
        <dbReference type="SAM" id="Phobius"/>
    </source>
</evidence>